<keyword evidence="5" id="KW-0963">Cytoplasm</keyword>
<evidence type="ECO:0000313" key="24">
    <source>
        <dbReference type="Proteomes" id="UP000887575"/>
    </source>
</evidence>
<dbReference type="GO" id="GO:0005730">
    <property type="term" value="C:nucleolus"/>
    <property type="evidence" value="ECO:0007669"/>
    <property type="project" value="UniProtKB-SubCell"/>
</dbReference>
<dbReference type="PANTHER" id="PTHR14741">
    <property type="entry name" value="S-ADENOSYLMETHIONINE-DEPENDENT METHYLTRANSFERASE RELATED"/>
    <property type="match status" value="1"/>
</dbReference>
<reference evidence="25" key="1">
    <citation type="submission" date="2024-02" db="UniProtKB">
        <authorList>
            <consortium name="WormBaseParasite"/>
        </authorList>
    </citation>
    <scope>IDENTIFICATION</scope>
</reference>
<dbReference type="WBParaSite" id="MBELARI_LOCUS5138">
    <property type="protein sequence ID" value="MBELARI_LOCUS5138"/>
    <property type="gene ID" value="MBELARI_LOCUS5138"/>
</dbReference>
<dbReference type="SUPFAM" id="SSF53335">
    <property type="entry name" value="S-adenosyl-L-methionine-dependent methyltransferases"/>
    <property type="match status" value="1"/>
</dbReference>
<evidence type="ECO:0000256" key="8">
    <source>
        <dbReference type="ARBA" id="ARBA00022679"/>
    </source>
</evidence>
<evidence type="ECO:0000256" key="23">
    <source>
        <dbReference type="SAM" id="MobiDB-lite"/>
    </source>
</evidence>
<comment type="catalytic activity">
    <reaction evidence="16">
        <text>a 5'-end (N(2),N(7)-dimethyl 5'-triphosphoguanosine)-ribonucleoside in snRNA + S-adenosyl-L-methionine = a 5'-end (N(2),N(2),N(7)-trimethyl 5'-triphosphoguanosine)-ribonucleoside in snRNA + S-adenosyl-L-homocysteine + H(+)</text>
        <dbReference type="Rhea" id="RHEA:78479"/>
        <dbReference type="Rhea" id="RHEA-COMP:19087"/>
        <dbReference type="Rhea" id="RHEA-COMP:19089"/>
        <dbReference type="ChEBI" id="CHEBI:15378"/>
        <dbReference type="ChEBI" id="CHEBI:57856"/>
        <dbReference type="ChEBI" id="CHEBI:59789"/>
        <dbReference type="ChEBI" id="CHEBI:167623"/>
        <dbReference type="ChEBI" id="CHEBI:172880"/>
    </reaction>
    <physiologicalReaction direction="left-to-right" evidence="16">
        <dbReference type="Rhea" id="RHEA:78480"/>
    </physiologicalReaction>
</comment>
<comment type="catalytic activity">
    <reaction evidence="15">
        <text>a 5'-end (N(7)-methyl 5'-triphosphoguanosine)-ribonucleoside in snoRNA + S-adenosyl-L-methionine = a 5'-end (N(2),N(7)-dimethyl 5'-triphosphoguanosine)-ribonucleoside in snoRNA + S-adenosyl-L-homocysteine + H(+)</text>
        <dbReference type="Rhea" id="RHEA:78475"/>
        <dbReference type="Rhea" id="RHEA-COMP:19086"/>
        <dbReference type="Rhea" id="RHEA-COMP:19088"/>
        <dbReference type="ChEBI" id="CHEBI:15378"/>
        <dbReference type="ChEBI" id="CHEBI:57856"/>
        <dbReference type="ChEBI" id="CHEBI:59789"/>
        <dbReference type="ChEBI" id="CHEBI:156461"/>
        <dbReference type="ChEBI" id="CHEBI:172880"/>
    </reaction>
    <physiologicalReaction direction="left-to-right" evidence="15">
        <dbReference type="Rhea" id="RHEA:78476"/>
    </physiologicalReaction>
</comment>
<sequence>MEIDPADEPISVIPTETSDSTESQPTSVGPSPTSPTKHERWIPLVWTTFYYFVDEEEFSKDVFLTRQLLWDKELVRQSSILPNDFEDYQAFSPHDIFDINQMEVPEKDQQKLANTTNDFPKCFGDSMKMEYDQPKRQNNLGWTEGISADGYWETCSTYVIYKIWISVFQEQLDKLELEKTYQQMTEAKPRNLLPVHQKLTSYEAEYVELPQYLAANTNEEKFTILSEFMKEKCCNDFMAAQAAQRTQKSKRYLKRIGELGIATGFDKRTFQVSDDVHEQDDDDLNVSQSSNVSTDDSSKKKRQKVVYDTDDIFYDVMYEVYESKAMRMVLGNKNDEKTTEVEAEKAEESMQSPVDITQISFAFDPEKDAHLIAKDAYKIFKFDPEIRKYWYQRYRLFTRLNHGVLMDREGWFSVTPERIASHIAQRMVSRSGMIIVDGFAGVGGNSIQFALRGAYVIAIDLDPVRLKCAKRNAEVYGVADRIEFICGNYFHVLSRWASGNGTNDLPGGGFIDAVFLSPPWGGPSYLQDKEFDIGTGCCPNGFEIFEAARKVTPNIAYFLPRNTKQYQVIRLAGKGGSVEIEQSCLNKKIKTITAYYGDLCCGEKRMQTKALD</sequence>
<dbReference type="Pfam" id="PF09445">
    <property type="entry name" value="Methyltransf_15"/>
    <property type="match status" value="1"/>
</dbReference>
<accession>A0AAF3FDR6</accession>
<evidence type="ECO:0000256" key="2">
    <source>
        <dbReference type="ARBA" id="ARBA00004496"/>
    </source>
</evidence>
<dbReference type="FunFam" id="3.40.50.150:FF:000066">
    <property type="entry name" value="Trimethylguanosine synthase 1"/>
    <property type="match status" value="1"/>
</dbReference>
<evidence type="ECO:0000256" key="14">
    <source>
        <dbReference type="ARBA" id="ARBA00047418"/>
    </source>
</evidence>
<evidence type="ECO:0000256" key="21">
    <source>
        <dbReference type="ARBA" id="ARBA00079339"/>
    </source>
</evidence>
<comment type="subunit">
    <text evidence="20">May form homooligomers. Interacts with CREBBP/CBP, EED/WAIT1, EP300/P300, NCOA6/PRIP, PPARBP/PBP and SMN.</text>
</comment>
<feature type="region of interest" description="Disordered" evidence="23">
    <location>
        <begin position="1"/>
        <end position="37"/>
    </location>
</feature>
<evidence type="ECO:0000256" key="15">
    <source>
        <dbReference type="ARBA" id="ARBA00048740"/>
    </source>
</evidence>
<dbReference type="Gene3D" id="3.40.50.150">
    <property type="entry name" value="Vaccinia Virus protein VP39"/>
    <property type="match status" value="1"/>
</dbReference>
<evidence type="ECO:0000256" key="10">
    <source>
        <dbReference type="ARBA" id="ARBA00023015"/>
    </source>
</evidence>
<keyword evidence="10" id="KW-0805">Transcription regulation</keyword>
<evidence type="ECO:0000256" key="1">
    <source>
        <dbReference type="ARBA" id="ARBA00004408"/>
    </source>
</evidence>
<dbReference type="InterPro" id="IPR029063">
    <property type="entry name" value="SAM-dependent_MTases_sf"/>
</dbReference>
<comment type="catalytic activity">
    <reaction evidence="14">
        <text>a 5'-end (N(2),N(7)-dimethyl 5'-triphosphoguanosine)-ribonucleoside in snoRNA + S-adenosyl-L-methionine = a 5'-end (N(2),N(2),N(7)-trimethyl 5'-triphosphoguanosine)-ribonucleoside in snoRNA + S-adenosyl-L-homocysteine + H(+)</text>
        <dbReference type="Rhea" id="RHEA:78507"/>
        <dbReference type="Rhea" id="RHEA-COMP:19088"/>
        <dbReference type="Rhea" id="RHEA-COMP:19090"/>
        <dbReference type="ChEBI" id="CHEBI:15378"/>
        <dbReference type="ChEBI" id="CHEBI:57856"/>
        <dbReference type="ChEBI" id="CHEBI:59789"/>
        <dbReference type="ChEBI" id="CHEBI:167623"/>
        <dbReference type="ChEBI" id="CHEBI:172880"/>
    </reaction>
    <physiologicalReaction direction="left-to-right" evidence="14">
        <dbReference type="Rhea" id="RHEA:78508"/>
    </physiologicalReaction>
</comment>
<feature type="compositionally biased region" description="Low complexity" evidence="23">
    <location>
        <begin position="23"/>
        <end position="35"/>
    </location>
</feature>
<evidence type="ECO:0000256" key="16">
    <source>
        <dbReference type="ARBA" id="ARBA00048763"/>
    </source>
</evidence>
<evidence type="ECO:0000256" key="12">
    <source>
        <dbReference type="ARBA" id="ARBA00023242"/>
    </source>
</evidence>
<keyword evidence="8" id="KW-0808">Transferase</keyword>
<feature type="region of interest" description="Disordered" evidence="23">
    <location>
        <begin position="276"/>
        <end position="300"/>
    </location>
</feature>
<proteinExistence type="inferred from homology"/>
<keyword evidence="7" id="KW-0489">Methyltransferase</keyword>
<keyword evidence="9" id="KW-0949">S-adenosyl-L-methionine</keyword>
<evidence type="ECO:0000256" key="9">
    <source>
        <dbReference type="ARBA" id="ARBA00022691"/>
    </source>
</evidence>
<name>A0AAF3FDR6_9BILA</name>
<evidence type="ECO:0000256" key="5">
    <source>
        <dbReference type="ARBA" id="ARBA00022490"/>
    </source>
</evidence>
<keyword evidence="12" id="KW-0539">Nucleus</keyword>
<dbReference type="Proteomes" id="UP000887575">
    <property type="component" value="Unassembled WGS sequence"/>
</dbReference>
<evidence type="ECO:0000256" key="4">
    <source>
        <dbReference type="ARBA" id="ARBA00018517"/>
    </source>
</evidence>
<evidence type="ECO:0000256" key="22">
    <source>
        <dbReference type="ARBA" id="ARBA00081504"/>
    </source>
</evidence>
<evidence type="ECO:0000256" key="17">
    <source>
        <dbReference type="ARBA" id="ARBA00049075"/>
    </source>
</evidence>
<keyword evidence="6" id="KW-0597">Phosphoprotein</keyword>
<dbReference type="CDD" id="cd02440">
    <property type="entry name" value="AdoMet_MTases"/>
    <property type="match status" value="1"/>
</dbReference>
<comment type="function">
    <text evidence="19">Catalyzes the 2 serial methylation steps for the conversion of the 7-monomethylguanosine (m(7)G) caps of snRNAs and snoRNAs to a 2,2,7-trimethylguanosine (m(2,2,7)G) cap structure. The enzyme is specific for guanine, and N7 methylation must precede N2 methylation. Hypermethylation of the m7G cap of U snRNAs leads to their concentration in nuclear foci, their colocalization with coilin and the formation of canonical Cajal bodies (CBs). Plays a role in transcriptional regulation.</text>
</comment>
<dbReference type="InterPro" id="IPR019012">
    <property type="entry name" value="RNA_cap_Gua-N2-MeTrfase"/>
</dbReference>
<evidence type="ECO:0000256" key="20">
    <source>
        <dbReference type="ARBA" id="ARBA00064494"/>
    </source>
</evidence>
<evidence type="ECO:0000256" key="6">
    <source>
        <dbReference type="ARBA" id="ARBA00022553"/>
    </source>
</evidence>
<evidence type="ECO:0000256" key="11">
    <source>
        <dbReference type="ARBA" id="ARBA00023163"/>
    </source>
</evidence>
<evidence type="ECO:0000256" key="18">
    <source>
        <dbReference type="ARBA" id="ARBA00049790"/>
    </source>
</evidence>
<dbReference type="GO" id="GO:0015030">
    <property type="term" value="C:Cajal body"/>
    <property type="evidence" value="ECO:0007669"/>
    <property type="project" value="UniProtKB-SubCell"/>
</dbReference>
<evidence type="ECO:0000313" key="25">
    <source>
        <dbReference type="WBParaSite" id="MBELARI_LOCUS5138"/>
    </source>
</evidence>
<dbReference type="GO" id="GO:0005737">
    <property type="term" value="C:cytoplasm"/>
    <property type="evidence" value="ECO:0007669"/>
    <property type="project" value="UniProtKB-SubCell"/>
</dbReference>
<evidence type="ECO:0000256" key="7">
    <source>
        <dbReference type="ARBA" id="ARBA00022603"/>
    </source>
</evidence>
<dbReference type="PANTHER" id="PTHR14741:SF32">
    <property type="entry name" value="TRIMETHYLGUANOSINE SYNTHASE"/>
    <property type="match status" value="1"/>
</dbReference>
<comment type="similarity">
    <text evidence="13">Belongs to the methyltransferase superfamily. Trimethylguanosine synthase family.</text>
</comment>
<comment type="catalytic activity">
    <reaction evidence="17">
        <text>a 5'-end (N(7)-methyl 5'-triphosphoguanosine)-ribonucleoside in snRNA + S-adenosyl-L-methionine = a 5'-end (N(2),N(7)-dimethyl 5'-triphosphoguanosine)-ribonucleoside in snRNA + S-adenosyl-L-homocysteine + H(+)</text>
        <dbReference type="Rhea" id="RHEA:78471"/>
        <dbReference type="Rhea" id="RHEA-COMP:19085"/>
        <dbReference type="Rhea" id="RHEA-COMP:19087"/>
        <dbReference type="ChEBI" id="CHEBI:15378"/>
        <dbReference type="ChEBI" id="CHEBI:57856"/>
        <dbReference type="ChEBI" id="CHEBI:59789"/>
        <dbReference type="ChEBI" id="CHEBI:156461"/>
        <dbReference type="ChEBI" id="CHEBI:172880"/>
    </reaction>
    <physiologicalReaction direction="left-to-right" evidence="17">
        <dbReference type="Rhea" id="RHEA:78472"/>
    </physiologicalReaction>
</comment>
<evidence type="ECO:0000256" key="3">
    <source>
        <dbReference type="ARBA" id="ARBA00004604"/>
    </source>
</evidence>
<evidence type="ECO:0000256" key="19">
    <source>
        <dbReference type="ARBA" id="ARBA00057179"/>
    </source>
</evidence>
<keyword evidence="24" id="KW-1185">Reference proteome</keyword>
<protein>
    <recommendedName>
        <fullName evidence="4">Trimethylguanosine synthase</fullName>
    </recommendedName>
    <alternativeName>
        <fullName evidence="18">Cap-specific guanine-N(2) methyltransferase</fullName>
    </alternativeName>
    <alternativeName>
        <fullName evidence="21">Nuclear receptor coactivator 6-interacting protein</fullName>
    </alternativeName>
    <alternativeName>
        <fullName evidence="22">PRIP-interacting protein with methyltransferase motif</fullName>
    </alternativeName>
</protein>
<feature type="compositionally biased region" description="Low complexity" evidence="23">
    <location>
        <begin position="285"/>
        <end position="295"/>
    </location>
</feature>
<evidence type="ECO:0000256" key="13">
    <source>
        <dbReference type="ARBA" id="ARBA00025783"/>
    </source>
</evidence>
<organism evidence="24 25">
    <name type="scientific">Mesorhabditis belari</name>
    <dbReference type="NCBI Taxonomy" id="2138241"/>
    <lineage>
        <taxon>Eukaryota</taxon>
        <taxon>Metazoa</taxon>
        <taxon>Ecdysozoa</taxon>
        <taxon>Nematoda</taxon>
        <taxon>Chromadorea</taxon>
        <taxon>Rhabditida</taxon>
        <taxon>Rhabditina</taxon>
        <taxon>Rhabditomorpha</taxon>
        <taxon>Rhabditoidea</taxon>
        <taxon>Rhabditidae</taxon>
        <taxon>Mesorhabditinae</taxon>
        <taxon>Mesorhabditis</taxon>
    </lineage>
</organism>
<keyword evidence="11" id="KW-0804">Transcription</keyword>
<comment type="subcellular location">
    <subcellularLocation>
        <location evidence="2">Cytoplasm</location>
    </subcellularLocation>
    <subcellularLocation>
        <location evidence="1">Nucleus</location>
        <location evidence="1">Cajal body</location>
    </subcellularLocation>
    <subcellularLocation>
        <location evidence="3">Nucleus</location>
        <location evidence="3">Nucleolus</location>
    </subcellularLocation>
</comment>
<dbReference type="GO" id="GO:0071164">
    <property type="term" value="F:RNA cap trimethylguanosine synthase activity"/>
    <property type="evidence" value="ECO:0007669"/>
    <property type="project" value="TreeGrafter"/>
</dbReference>
<dbReference type="AlphaFoldDB" id="A0AAF3FDR6"/>